<gene>
    <name evidence="10" type="ORF">DSO09_00210</name>
    <name evidence="9" type="ORF">EF809_03900</name>
</gene>
<dbReference type="PANTHER" id="PTHR43586:SF8">
    <property type="entry name" value="CYSTEINE DESULFURASE 1, CHLOROPLASTIC"/>
    <property type="match status" value="1"/>
</dbReference>
<comment type="cofactor">
    <cofactor evidence="1 7">
        <name>pyridoxal 5'-phosphate</name>
        <dbReference type="ChEBI" id="CHEBI:597326"/>
    </cofactor>
</comment>
<feature type="domain" description="Aminotransferase class V" evidence="8">
    <location>
        <begin position="16"/>
        <end position="379"/>
    </location>
</feature>
<evidence type="ECO:0000313" key="11">
    <source>
        <dbReference type="Proteomes" id="UP000316080"/>
    </source>
</evidence>
<evidence type="ECO:0000256" key="7">
    <source>
        <dbReference type="RuleBase" id="RU004504"/>
    </source>
</evidence>
<dbReference type="Proteomes" id="UP000316080">
    <property type="component" value="Unassembled WGS sequence"/>
</dbReference>
<dbReference type="InterPro" id="IPR000192">
    <property type="entry name" value="Aminotrans_V_dom"/>
</dbReference>
<proteinExistence type="inferred from homology"/>
<keyword evidence="4" id="KW-0808">Transferase</keyword>
<reference evidence="10 12" key="1">
    <citation type="journal article" date="2019" name="Nat. Microbiol.">
        <title>Expanding anaerobic alkane metabolism in the domain of Archaea.</title>
        <authorList>
            <person name="Wang Y."/>
            <person name="Wegener G."/>
            <person name="Hou J."/>
            <person name="Wang F."/>
            <person name="Xiao X."/>
        </authorList>
    </citation>
    <scope>NUCLEOTIDE SEQUENCE [LARGE SCALE GENOMIC DNA]</scope>
    <source>
        <strain evidence="10">WYZ-LMO11</strain>
    </source>
</reference>
<dbReference type="CDD" id="cd06453">
    <property type="entry name" value="SufS_like"/>
    <property type="match status" value="1"/>
</dbReference>
<evidence type="ECO:0000256" key="5">
    <source>
        <dbReference type="ARBA" id="ARBA00022898"/>
    </source>
</evidence>
<comment type="similarity">
    <text evidence="2">Belongs to the class-V pyridoxal-phosphate-dependent aminotransferase family. Csd subfamily.</text>
</comment>
<dbReference type="GO" id="GO:0006534">
    <property type="term" value="P:cysteine metabolic process"/>
    <property type="evidence" value="ECO:0007669"/>
    <property type="project" value="InterPro"/>
</dbReference>
<sequence>MLNLRKDFPILENNYIYLDSAATSLTPNCVIEAMLEYYNNFRANIGRSIYKIANKALEAYEEARNNIAKLINAKSNEIIFVRNTTEAINIIANGLEFNKENNIVTTILEHHSNYLPWIKINIPVRIIMCDNEGEISDFSLIDKNTKIVAITHVSNVLGVKTPIKEIIKIAHENNAFVLVDGAQSVPHMKIDVKELDCDFMAFSGHKMCGPTGIGVLYIKEELQEIIPPLILGGGIIEDVDINSFILRKGPEKYEAGTPAIAEAIGLGEAALYLMKIGMNNIEEHEKYLTRKLLEKLNEIDDVIIYGPKDPSKRTGIVSFNIRGMDPNDVAEKLDKIANIMVRSGFHCAIPLHKYILKAYEGTVRASLYLYNNIDEIEIFIETIRKIINGKLNKNKSQ</sequence>
<dbReference type="InterPro" id="IPR016454">
    <property type="entry name" value="Cysteine_dSase"/>
</dbReference>
<dbReference type="InterPro" id="IPR015424">
    <property type="entry name" value="PyrdxlP-dep_Trfase"/>
</dbReference>
<keyword evidence="5" id="KW-0663">Pyridoxal phosphate</keyword>
<evidence type="ECO:0000313" key="12">
    <source>
        <dbReference type="Proteomes" id="UP000317265"/>
    </source>
</evidence>
<dbReference type="GO" id="GO:0030170">
    <property type="term" value="F:pyridoxal phosphate binding"/>
    <property type="evidence" value="ECO:0007669"/>
    <property type="project" value="InterPro"/>
</dbReference>
<dbReference type="InterPro" id="IPR015421">
    <property type="entry name" value="PyrdxlP-dep_Trfase_major"/>
</dbReference>
<dbReference type="EMBL" id="RXIH01000032">
    <property type="protein sequence ID" value="RZN55988.1"/>
    <property type="molecule type" value="Genomic_DNA"/>
</dbReference>
<dbReference type="EMBL" id="QNVI01000002">
    <property type="protein sequence ID" value="TDA40530.1"/>
    <property type="molecule type" value="Genomic_DNA"/>
</dbReference>
<protein>
    <recommendedName>
        <fullName evidence="3">cysteine desulfurase</fullName>
        <ecNumber evidence="3">2.8.1.7</ecNumber>
    </recommendedName>
</protein>
<dbReference type="GO" id="GO:0031071">
    <property type="term" value="F:cysteine desulfurase activity"/>
    <property type="evidence" value="ECO:0007669"/>
    <property type="project" value="UniProtKB-EC"/>
</dbReference>
<evidence type="ECO:0000256" key="4">
    <source>
        <dbReference type="ARBA" id="ARBA00022679"/>
    </source>
</evidence>
<dbReference type="PROSITE" id="PS00595">
    <property type="entry name" value="AA_TRANSFER_CLASS_5"/>
    <property type="match status" value="1"/>
</dbReference>
<name>A0A523BJ19_9CREN</name>
<evidence type="ECO:0000313" key="9">
    <source>
        <dbReference type="EMBL" id="RZN55988.1"/>
    </source>
</evidence>
<dbReference type="InterPro" id="IPR015422">
    <property type="entry name" value="PyrdxlP-dep_Trfase_small"/>
</dbReference>
<evidence type="ECO:0000259" key="8">
    <source>
        <dbReference type="Pfam" id="PF00266"/>
    </source>
</evidence>
<dbReference type="Gene3D" id="3.90.1150.10">
    <property type="entry name" value="Aspartate Aminotransferase, domain 1"/>
    <property type="match status" value="1"/>
</dbReference>
<dbReference type="PANTHER" id="PTHR43586">
    <property type="entry name" value="CYSTEINE DESULFURASE"/>
    <property type="match status" value="1"/>
</dbReference>
<dbReference type="EC" id="2.8.1.7" evidence="3"/>
<dbReference type="InterPro" id="IPR020578">
    <property type="entry name" value="Aminotrans_V_PyrdxlP_BS"/>
</dbReference>
<dbReference type="AlphaFoldDB" id="A0A523BJ19"/>
<dbReference type="SUPFAM" id="SSF53383">
    <property type="entry name" value="PLP-dependent transferases"/>
    <property type="match status" value="1"/>
</dbReference>
<dbReference type="Proteomes" id="UP000317265">
    <property type="component" value="Unassembled WGS sequence"/>
</dbReference>
<comment type="caution">
    <text evidence="10">The sequence shown here is derived from an EMBL/GenBank/DDBJ whole genome shotgun (WGS) entry which is preliminary data.</text>
</comment>
<dbReference type="InterPro" id="IPR010970">
    <property type="entry name" value="Cys_dSase_SufS"/>
</dbReference>
<reference evidence="9 11" key="2">
    <citation type="journal article" date="2019" name="Nat. Microbiol.">
        <title>Wide diversity of methane and short-chain alkane metabolisms in uncultured archaea.</title>
        <authorList>
            <person name="Borrel G."/>
            <person name="Adam P.S."/>
            <person name="McKay L.J."/>
            <person name="Chen L.X."/>
            <person name="Sierra-Garcia I.N."/>
            <person name="Sieber C.M."/>
            <person name="Letourneur Q."/>
            <person name="Ghozlane A."/>
            <person name="Andersen G.L."/>
            <person name="Li W.J."/>
            <person name="Hallam S.J."/>
            <person name="Muyzer G."/>
            <person name="de Oliveira V.M."/>
            <person name="Inskeep W.P."/>
            <person name="Banfield J.F."/>
            <person name="Gribaldo S."/>
        </authorList>
    </citation>
    <scope>NUCLEOTIDE SEQUENCE [LARGE SCALE GENOMIC DNA]</scope>
    <source>
        <strain evidence="9">Verst-YHS</strain>
    </source>
</reference>
<evidence type="ECO:0000256" key="2">
    <source>
        <dbReference type="ARBA" id="ARBA00010447"/>
    </source>
</evidence>
<dbReference type="Pfam" id="PF00266">
    <property type="entry name" value="Aminotran_5"/>
    <property type="match status" value="1"/>
</dbReference>
<evidence type="ECO:0000256" key="6">
    <source>
        <dbReference type="ARBA" id="ARBA00050776"/>
    </source>
</evidence>
<evidence type="ECO:0000313" key="10">
    <source>
        <dbReference type="EMBL" id="TDA40530.1"/>
    </source>
</evidence>
<accession>A0A523BJ19</accession>
<comment type="catalytic activity">
    <reaction evidence="6">
        <text>(sulfur carrier)-H + L-cysteine = (sulfur carrier)-SH + L-alanine</text>
        <dbReference type="Rhea" id="RHEA:43892"/>
        <dbReference type="Rhea" id="RHEA-COMP:14737"/>
        <dbReference type="Rhea" id="RHEA-COMP:14739"/>
        <dbReference type="ChEBI" id="CHEBI:29917"/>
        <dbReference type="ChEBI" id="CHEBI:35235"/>
        <dbReference type="ChEBI" id="CHEBI:57972"/>
        <dbReference type="ChEBI" id="CHEBI:64428"/>
        <dbReference type="EC" id="2.8.1.7"/>
    </reaction>
</comment>
<dbReference type="PIRSF" id="PIRSF005572">
    <property type="entry name" value="NifS"/>
    <property type="match status" value="1"/>
</dbReference>
<evidence type="ECO:0000256" key="1">
    <source>
        <dbReference type="ARBA" id="ARBA00001933"/>
    </source>
</evidence>
<organism evidence="10 12">
    <name type="scientific">Thermoproteota archaeon</name>
    <dbReference type="NCBI Taxonomy" id="2056631"/>
    <lineage>
        <taxon>Archaea</taxon>
        <taxon>Thermoproteota</taxon>
    </lineage>
</organism>
<evidence type="ECO:0000256" key="3">
    <source>
        <dbReference type="ARBA" id="ARBA00012239"/>
    </source>
</evidence>
<dbReference type="Gene3D" id="3.40.640.10">
    <property type="entry name" value="Type I PLP-dependent aspartate aminotransferase-like (Major domain)"/>
    <property type="match status" value="1"/>
</dbReference>